<sequence>MSSVVRAPQIDLASILKAQNPQIDLRLPAYEASTRNFLKAVSDYANRATAEITQRRTQHSAEKKRISEKVLAIETETNQCKVKEIELVATLEREQEETKEAESSVAALRRQLTSIREACTALDMEIEQYRATTSNLRREREGERATLETHASNTTPELYACERGLRCVIEGVGKDQLLVRFSHIDPSNPRREASFVLDVSARSYKVLTSTPSLPILPILLDRLNDTRDIFRFIKEVREGFRETFV</sequence>
<dbReference type="Proteomes" id="UP000814140">
    <property type="component" value="Unassembled WGS sequence"/>
</dbReference>
<evidence type="ECO:0000313" key="1">
    <source>
        <dbReference type="EMBL" id="KAI0063057.1"/>
    </source>
</evidence>
<protein>
    <submittedName>
        <fullName evidence="1">Uncharacterized protein</fullName>
    </submittedName>
</protein>
<comment type="caution">
    <text evidence="1">The sequence shown here is derived from an EMBL/GenBank/DDBJ whole genome shotgun (WGS) entry which is preliminary data.</text>
</comment>
<reference evidence="1" key="2">
    <citation type="journal article" date="2022" name="New Phytol.">
        <title>Evolutionary transition to the ectomycorrhizal habit in the genomes of a hyperdiverse lineage of mushroom-forming fungi.</title>
        <authorList>
            <person name="Looney B."/>
            <person name="Miyauchi S."/>
            <person name="Morin E."/>
            <person name="Drula E."/>
            <person name="Courty P.E."/>
            <person name="Kohler A."/>
            <person name="Kuo A."/>
            <person name="LaButti K."/>
            <person name="Pangilinan J."/>
            <person name="Lipzen A."/>
            <person name="Riley R."/>
            <person name="Andreopoulos W."/>
            <person name="He G."/>
            <person name="Johnson J."/>
            <person name="Nolan M."/>
            <person name="Tritt A."/>
            <person name="Barry K.W."/>
            <person name="Grigoriev I.V."/>
            <person name="Nagy L.G."/>
            <person name="Hibbett D."/>
            <person name="Henrissat B."/>
            <person name="Matheny P.B."/>
            <person name="Labbe J."/>
            <person name="Martin F.M."/>
        </authorList>
    </citation>
    <scope>NUCLEOTIDE SEQUENCE</scope>
    <source>
        <strain evidence="1">HHB10654</strain>
    </source>
</reference>
<organism evidence="1 2">
    <name type="scientific">Artomyces pyxidatus</name>
    <dbReference type="NCBI Taxonomy" id="48021"/>
    <lineage>
        <taxon>Eukaryota</taxon>
        <taxon>Fungi</taxon>
        <taxon>Dikarya</taxon>
        <taxon>Basidiomycota</taxon>
        <taxon>Agaricomycotina</taxon>
        <taxon>Agaricomycetes</taxon>
        <taxon>Russulales</taxon>
        <taxon>Auriscalpiaceae</taxon>
        <taxon>Artomyces</taxon>
    </lineage>
</organism>
<gene>
    <name evidence="1" type="ORF">BV25DRAFT_1915389</name>
</gene>
<accession>A0ACB8T3U1</accession>
<reference evidence="1" key="1">
    <citation type="submission" date="2021-03" db="EMBL/GenBank/DDBJ databases">
        <authorList>
            <consortium name="DOE Joint Genome Institute"/>
            <person name="Ahrendt S."/>
            <person name="Looney B.P."/>
            <person name="Miyauchi S."/>
            <person name="Morin E."/>
            <person name="Drula E."/>
            <person name="Courty P.E."/>
            <person name="Chicoki N."/>
            <person name="Fauchery L."/>
            <person name="Kohler A."/>
            <person name="Kuo A."/>
            <person name="Labutti K."/>
            <person name="Pangilinan J."/>
            <person name="Lipzen A."/>
            <person name="Riley R."/>
            <person name="Andreopoulos W."/>
            <person name="He G."/>
            <person name="Johnson J."/>
            <person name="Barry K.W."/>
            <person name="Grigoriev I.V."/>
            <person name="Nagy L."/>
            <person name="Hibbett D."/>
            <person name="Henrissat B."/>
            <person name="Matheny P.B."/>
            <person name="Labbe J."/>
            <person name="Martin F."/>
        </authorList>
    </citation>
    <scope>NUCLEOTIDE SEQUENCE</scope>
    <source>
        <strain evidence="1">HHB10654</strain>
    </source>
</reference>
<name>A0ACB8T3U1_9AGAM</name>
<proteinExistence type="predicted"/>
<dbReference type="EMBL" id="MU277204">
    <property type="protein sequence ID" value="KAI0063057.1"/>
    <property type="molecule type" value="Genomic_DNA"/>
</dbReference>
<evidence type="ECO:0000313" key="2">
    <source>
        <dbReference type="Proteomes" id="UP000814140"/>
    </source>
</evidence>
<keyword evidence="2" id="KW-1185">Reference proteome</keyword>